<feature type="non-terminal residue" evidence="2">
    <location>
        <position position="70"/>
    </location>
</feature>
<keyword evidence="1" id="KW-1133">Transmembrane helix</keyword>
<protein>
    <submittedName>
        <fullName evidence="2">Uncharacterized protein</fullName>
    </submittedName>
</protein>
<keyword evidence="1" id="KW-0472">Membrane</keyword>
<keyword evidence="1" id="KW-0812">Transmembrane</keyword>
<accession>A0ABD7S5K1</accession>
<feature type="transmembrane region" description="Helical" evidence="1">
    <location>
        <begin position="12"/>
        <end position="30"/>
    </location>
</feature>
<dbReference type="Proteomes" id="UP000320455">
    <property type="component" value="Unassembled WGS sequence"/>
</dbReference>
<dbReference type="RefSeq" id="WP_146470521.1">
    <property type="nucleotide sequence ID" value="NZ_VOCK01000120.1"/>
</dbReference>
<gene>
    <name evidence="2" type="ORF">FQK01_23610</name>
</gene>
<keyword evidence="3" id="KW-1185">Reference proteome</keyword>
<sequence length="70" mass="7901">MTGFFREKLKTPFARRWAGGILFATVILFLSNPELLSAVLLVNMIGVDVFVLFIGIQLRQNWSVISAFII</sequence>
<proteinExistence type="predicted"/>
<evidence type="ECO:0000313" key="2">
    <source>
        <dbReference type="EMBL" id="TWQ48399.1"/>
    </source>
</evidence>
<evidence type="ECO:0000313" key="3">
    <source>
        <dbReference type="Proteomes" id="UP000320455"/>
    </source>
</evidence>
<evidence type="ECO:0000256" key="1">
    <source>
        <dbReference type="SAM" id="Phobius"/>
    </source>
</evidence>
<organism evidence="2 3">
    <name type="scientific">Xanthomonas vasicola</name>
    <dbReference type="NCBI Taxonomy" id="56459"/>
    <lineage>
        <taxon>Bacteria</taxon>
        <taxon>Pseudomonadati</taxon>
        <taxon>Pseudomonadota</taxon>
        <taxon>Gammaproteobacteria</taxon>
        <taxon>Lysobacterales</taxon>
        <taxon>Lysobacteraceae</taxon>
        <taxon>Xanthomonas</taxon>
    </lineage>
</organism>
<name>A0ABD7S5K1_XANVA</name>
<dbReference type="EMBL" id="VOCK01000120">
    <property type="protein sequence ID" value="TWQ48399.1"/>
    <property type="molecule type" value="Genomic_DNA"/>
</dbReference>
<feature type="transmembrane region" description="Helical" evidence="1">
    <location>
        <begin position="36"/>
        <end position="56"/>
    </location>
</feature>
<comment type="caution">
    <text evidence="2">The sequence shown here is derived from an EMBL/GenBank/DDBJ whole genome shotgun (WGS) entry which is preliminary data.</text>
</comment>
<dbReference type="AlphaFoldDB" id="A0ABD7S5K1"/>
<reference evidence="3" key="1">
    <citation type="journal article" date="2020" name="Phytopathology">
        <title>Genomic acquisitions in emerging populations of Xanthomonas vasicola pv. vasculorum infecting corn in the U.S. and Argentina.</title>
        <authorList>
            <person name="Perez-Quintero A.L."/>
        </authorList>
    </citation>
    <scope>NUCLEOTIDE SEQUENCE [LARGE SCALE GENOMIC DNA]</scope>
    <source>
        <strain evidence="3">Xvh-L</strain>
    </source>
</reference>